<feature type="region of interest" description="Disordered" evidence="1">
    <location>
        <begin position="870"/>
        <end position="927"/>
    </location>
</feature>
<feature type="region of interest" description="Disordered" evidence="1">
    <location>
        <begin position="816"/>
        <end position="852"/>
    </location>
</feature>
<dbReference type="Gramene" id="GBG81943">
    <property type="protein sequence ID" value="GBG81943"/>
    <property type="gene ID" value="CBR_g34126"/>
</dbReference>
<comment type="caution">
    <text evidence="2">The sequence shown here is derived from an EMBL/GenBank/DDBJ whole genome shotgun (WGS) entry which is preliminary data.</text>
</comment>
<dbReference type="Proteomes" id="UP000265515">
    <property type="component" value="Unassembled WGS sequence"/>
</dbReference>
<feature type="region of interest" description="Disordered" evidence="1">
    <location>
        <begin position="311"/>
        <end position="360"/>
    </location>
</feature>
<accession>A0A388LI78</accession>
<feature type="compositionally biased region" description="Basic and acidic residues" evidence="1">
    <location>
        <begin position="585"/>
        <end position="596"/>
    </location>
</feature>
<evidence type="ECO:0000313" key="3">
    <source>
        <dbReference type="Proteomes" id="UP000265515"/>
    </source>
</evidence>
<feature type="compositionally biased region" description="Basic and acidic residues" evidence="1">
    <location>
        <begin position="529"/>
        <end position="546"/>
    </location>
</feature>
<evidence type="ECO:0000256" key="1">
    <source>
        <dbReference type="SAM" id="MobiDB-lite"/>
    </source>
</evidence>
<evidence type="ECO:0000313" key="2">
    <source>
        <dbReference type="EMBL" id="GBG81943.1"/>
    </source>
</evidence>
<feature type="region of interest" description="Disordered" evidence="1">
    <location>
        <begin position="970"/>
        <end position="1047"/>
    </location>
</feature>
<feature type="compositionally biased region" description="Basic and acidic residues" evidence="1">
    <location>
        <begin position="1028"/>
        <end position="1047"/>
    </location>
</feature>
<reference evidence="2 3" key="1">
    <citation type="journal article" date="2018" name="Cell">
        <title>The Chara Genome: Secondary Complexity and Implications for Plant Terrestrialization.</title>
        <authorList>
            <person name="Nishiyama T."/>
            <person name="Sakayama H."/>
            <person name="Vries J.D."/>
            <person name="Buschmann H."/>
            <person name="Saint-Marcoux D."/>
            <person name="Ullrich K.K."/>
            <person name="Haas F.B."/>
            <person name="Vanderstraeten L."/>
            <person name="Becker D."/>
            <person name="Lang D."/>
            <person name="Vosolsobe S."/>
            <person name="Rombauts S."/>
            <person name="Wilhelmsson P.K.I."/>
            <person name="Janitza P."/>
            <person name="Kern R."/>
            <person name="Heyl A."/>
            <person name="Rumpler F."/>
            <person name="Villalobos L.I.A.C."/>
            <person name="Clay J.M."/>
            <person name="Skokan R."/>
            <person name="Toyoda A."/>
            <person name="Suzuki Y."/>
            <person name="Kagoshima H."/>
            <person name="Schijlen E."/>
            <person name="Tajeshwar N."/>
            <person name="Catarino B."/>
            <person name="Hetherington A.J."/>
            <person name="Saltykova A."/>
            <person name="Bonnot C."/>
            <person name="Breuninger H."/>
            <person name="Symeonidi A."/>
            <person name="Radhakrishnan G.V."/>
            <person name="Van Nieuwerburgh F."/>
            <person name="Deforce D."/>
            <person name="Chang C."/>
            <person name="Karol K.G."/>
            <person name="Hedrich R."/>
            <person name="Ulvskov P."/>
            <person name="Glockner G."/>
            <person name="Delwiche C.F."/>
            <person name="Petrasek J."/>
            <person name="Van de Peer Y."/>
            <person name="Friml J."/>
            <person name="Beilby M."/>
            <person name="Dolan L."/>
            <person name="Kohara Y."/>
            <person name="Sugano S."/>
            <person name="Fujiyama A."/>
            <person name="Delaux P.-M."/>
            <person name="Quint M."/>
            <person name="TheiBen G."/>
            <person name="Hagemann M."/>
            <person name="Harholt J."/>
            <person name="Dunand C."/>
            <person name="Zachgo S."/>
            <person name="Langdale J."/>
            <person name="Maumus F."/>
            <person name="Straeten D.V.D."/>
            <person name="Gould S.B."/>
            <person name="Rensing S.A."/>
        </authorList>
    </citation>
    <scope>NUCLEOTIDE SEQUENCE [LARGE SCALE GENOMIC DNA]</scope>
    <source>
        <strain evidence="2 3">S276</strain>
    </source>
</reference>
<proteinExistence type="predicted"/>
<feature type="compositionally biased region" description="Acidic residues" evidence="1">
    <location>
        <begin position="244"/>
        <end position="255"/>
    </location>
</feature>
<protein>
    <submittedName>
        <fullName evidence="2">Uncharacterized protein</fullName>
    </submittedName>
</protein>
<feature type="region of interest" description="Disordered" evidence="1">
    <location>
        <begin position="235"/>
        <end position="278"/>
    </location>
</feature>
<name>A0A388LI78_CHABU</name>
<feature type="region of interest" description="Disordered" evidence="1">
    <location>
        <begin position="529"/>
        <end position="635"/>
    </location>
</feature>
<gene>
    <name evidence="2" type="ORF">CBR_g34126</name>
</gene>
<keyword evidence="3" id="KW-1185">Reference proteome</keyword>
<feature type="region of interest" description="Disordered" evidence="1">
    <location>
        <begin position="458"/>
        <end position="487"/>
    </location>
</feature>
<sequence length="1047" mass="113072">MLEPAHAAAHILRPSRRDLRYYEGVVNDYDASLVREAEVYILSQTGFSVASPEYETACAQLHDFHTQRGGIVCGGRDEDREAQRCTGNMETYEAGCCWSKLGQCAPRLQVIALCVMYMRTCSSPAERNWPIHEDVHTKKHNRLEFEKVAKLVEISANVRLLSHQRAGRGFALLWTLDESLLDVEGGIGTRPSWKGTDDSRTQQELESHIHSWQRDPCGSRAPPSEVAKVFGTRAATLSSCPRDDDNDYEGQEQEDERAGPTTATPAAQEADEWSDPEDVRRRIGKDALFGGGDFAGQGGVMGALLSDRESGCGGGVPGQRRAHVRSGVASSTDLPPVSDELHRGSPPNGGLRRLVKGPRRRLEERLAAGGDKEGLTGRDGGALEAGRCGTEVVAAVDGDPLRGVRDEGMSAGGGGGFSEFADLGMPPGESESRGDISVGMQAFLGQISALHSESFSPAMRGELMPSPPEAEGDEDPTPPRETSAERLDRLDSHRACLMARGDPRTQELARLLVEERQRQLGTFTPMPLDVKKVVHMDPPTGDRDGTQGEAATTEASRMGGDVEQGSHETGFAPPDDPRLAPNQPPRDEQRPEDTLHEAAGMPLPTDGGQSVGTHDVRPSAQPEGIAPTTGGKENVVGDVDVRGVEASVQADPVSTFRGGHRAKVNSEIIPREEVIDWHDGDRQEAPQILVVRTVVGPVVPHQASFPVDLGPRAHGRVPVVERRVGRGMCAPPVSPSAPSRERPQLRYVATPRGTLAFGCMIVEELEVHDGTDYTEIDTRIFMGSAPEGRLPHVQDFSWGPARPSLPSGAFIAAPSHGRAGPLSPPSVVAEQRGSLTPRSVAHRRRDTTDHARESRDTMLFSRIDQPWSETRRVTTSSTGRQPVLKGGSTSGSCRDVVASGFGGRGGDSGGMSGRREGTTGAAAGAANPSSTYCLREASIILEEPEVVTWVKQVQNVPIDRRQEGETLGADCLPMHRDSHRHDDLTAAGTGTSRVRKVIMDDNPDDPPEPFTTGRGEQRYRGRPRGTGRSHERALHRSRRDSQADDDR</sequence>
<feature type="compositionally biased region" description="Basic and acidic residues" evidence="1">
    <location>
        <begin position="973"/>
        <end position="984"/>
    </location>
</feature>
<dbReference type="EMBL" id="BFEA01000391">
    <property type="protein sequence ID" value="GBG81943.1"/>
    <property type="molecule type" value="Genomic_DNA"/>
</dbReference>
<feature type="compositionally biased region" description="Gly residues" evidence="1">
    <location>
        <begin position="900"/>
        <end position="912"/>
    </location>
</feature>
<dbReference type="AlphaFoldDB" id="A0A388LI78"/>
<organism evidence="2 3">
    <name type="scientific">Chara braunii</name>
    <name type="common">Braun's stonewort</name>
    <dbReference type="NCBI Taxonomy" id="69332"/>
    <lineage>
        <taxon>Eukaryota</taxon>
        <taxon>Viridiplantae</taxon>
        <taxon>Streptophyta</taxon>
        <taxon>Charophyceae</taxon>
        <taxon>Charales</taxon>
        <taxon>Characeae</taxon>
        <taxon>Chara</taxon>
    </lineage>
</organism>